<evidence type="ECO:0000313" key="1">
    <source>
        <dbReference type="EMBL" id="MBI5249087.1"/>
    </source>
</evidence>
<accession>A0A9D6Z2Z8</accession>
<protein>
    <submittedName>
        <fullName evidence="1">Uncharacterized protein</fullName>
    </submittedName>
</protein>
<dbReference type="EMBL" id="JACRDE010000179">
    <property type="protein sequence ID" value="MBI5249087.1"/>
    <property type="molecule type" value="Genomic_DNA"/>
</dbReference>
<sequence length="93" mass="10389">MASIVDMCWTNAEELFSGLNLDDLYMRQISVIGGTRRSGYPYVLLINTGKITIGISLGGGTDSLEDQARLLLDDDGRQYDELTLWKLLRESSE</sequence>
<gene>
    <name evidence="1" type="ORF">HY912_06300</name>
</gene>
<organism evidence="1 2">
    <name type="scientific">Desulfomonile tiedjei</name>
    <dbReference type="NCBI Taxonomy" id="2358"/>
    <lineage>
        <taxon>Bacteria</taxon>
        <taxon>Pseudomonadati</taxon>
        <taxon>Thermodesulfobacteriota</taxon>
        <taxon>Desulfomonilia</taxon>
        <taxon>Desulfomonilales</taxon>
        <taxon>Desulfomonilaceae</taxon>
        <taxon>Desulfomonile</taxon>
    </lineage>
</organism>
<evidence type="ECO:0000313" key="2">
    <source>
        <dbReference type="Proteomes" id="UP000807825"/>
    </source>
</evidence>
<proteinExistence type="predicted"/>
<dbReference type="Proteomes" id="UP000807825">
    <property type="component" value="Unassembled WGS sequence"/>
</dbReference>
<reference evidence="1" key="1">
    <citation type="submission" date="2020-07" db="EMBL/GenBank/DDBJ databases">
        <title>Huge and variable diversity of episymbiotic CPR bacteria and DPANN archaea in groundwater ecosystems.</title>
        <authorList>
            <person name="He C.Y."/>
            <person name="Keren R."/>
            <person name="Whittaker M."/>
            <person name="Farag I.F."/>
            <person name="Doudna J."/>
            <person name="Cate J.H.D."/>
            <person name="Banfield J.F."/>
        </authorList>
    </citation>
    <scope>NUCLEOTIDE SEQUENCE</scope>
    <source>
        <strain evidence="1">NC_groundwater_1664_Pr3_B-0.1um_52_9</strain>
    </source>
</reference>
<comment type="caution">
    <text evidence="1">The sequence shown here is derived from an EMBL/GenBank/DDBJ whole genome shotgun (WGS) entry which is preliminary data.</text>
</comment>
<dbReference type="AlphaFoldDB" id="A0A9D6Z2Z8"/>
<name>A0A9D6Z2Z8_9BACT</name>